<evidence type="ECO:0000256" key="5">
    <source>
        <dbReference type="PROSITE-ProRule" id="PRU01240"/>
    </source>
</evidence>
<accession>A0AAN7BGL3</accession>
<dbReference type="GO" id="GO:0004252">
    <property type="term" value="F:serine-type endopeptidase activity"/>
    <property type="evidence" value="ECO:0007669"/>
    <property type="project" value="UniProtKB-UniRule"/>
</dbReference>
<dbReference type="Pfam" id="PF00082">
    <property type="entry name" value="Peptidase_S8"/>
    <property type="match status" value="1"/>
</dbReference>
<feature type="active site" description="Charge relay system" evidence="5">
    <location>
        <position position="606"/>
    </location>
</feature>
<dbReference type="InterPro" id="IPR056002">
    <property type="entry name" value="DUF7580"/>
</dbReference>
<protein>
    <submittedName>
        <fullName evidence="8">Peptidase S8/S53 domain-containing protein</fullName>
    </submittedName>
</protein>
<comment type="similarity">
    <text evidence="1 5">Belongs to the peptidase S8 family.</text>
</comment>
<reference evidence="8" key="1">
    <citation type="journal article" date="2023" name="Mol. Phylogenet. Evol.">
        <title>Genome-scale phylogeny and comparative genomics of the fungal order Sordariales.</title>
        <authorList>
            <person name="Hensen N."/>
            <person name="Bonometti L."/>
            <person name="Westerberg I."/>
            <person name="Brannstrom I.O."/>
            <person name="Guillou S."/>
            <person name="Cros-Aarteil S."/>
            <person name="Calhoun S."/>
            <person name="Haridas S."/>
            <person name="Kuo A."/>
            <person name="Mondo S."/>
            <person name="Pangilinan J."/>
            <person name="Riley R."/>
            <person name="LaButti K."/>
            <person name="Andreopoulos B."/>
            <person name="Lipzen A."/>
            <person name="Chen C."/>
            <person name="Yan M."/>
            <person name="Daum C."/>
            <person name="Ng V."/>
            <person name="Clum A."/>
            <person name="Steindorff A."/>
            <person name="Ohm R.A."/>
            <person name="Martin F."/>
            <person name="Silar P."/>
            <person name="Natvig D.O."/>
            <person name="Lalanne C."/>
            <person name="Gautier V."/>
            <person name="Ament-Velasquez S.L."/>
            <person name="Kruys A."/>
            <person name="Hutchinson M.I."/>
            <person name="Powell A.J."/>
            <person name="Barry K."/>
            <person name="Miller A.N."/>
            <person name="Grigoriev I.V."/>
            <person name="Debuchy R."/>
            <person name="Gladieux P."/>
            <person name="Hiltunen Thoren M."/>
            <person name="Johannesson H."/>
        </authorList>
    </citation>
    <scope>NUCLEOTIDE SEQUENCE</scope>
    <source>
        <strain evidence="8">CBS 990.96</strain>
    </source>
</reference>
<evidence type="ECO:0000313" key="9">
    <source>
        <dbReference type="Proteomes" id="UP001301958"/>
    </source>
</evidence>
<organism evidence="8 9">
    <name type="scientific">Podospora fimiseda</name>
    <dbReference type="NCBI Taxonomy" id="252190"/>
    <lineage>
        <taxon>Eukaryota</taxon>
        <taxon>Fungi</taxon>
        <taxon>Dikarya</taxon>
        <taxon>Ascomycota</taxon>
        <taxon>Pezizomycotina</taxon>
        <taxon>Sordariomycetes</taxon>
        <taxon>Sordariomycetidae</taxon>
        <taxon>Sordariales</taxon>
        <taxon>Podosporaceae</taxon>
        <taxon>Podospora</taxon>
    </lineage>
</organism>
<sequence length="692" mass="78001">LCEPLTKHKTKAEYRLELKVKSGQLFKLQSERSMSLVDKTKDPVSLQQVLAGKRHSFTDKTRRILAVLLSSAVLHLHDTQWLPPSWSSSDILFFPTISSAIPLRPFIHTQLHDAGTTFTSTDTDDFEDDDFDPDDLLRHQCPAVVTLAIMLMEVYFAEPFKDLAAQYRVKIEAGTDYLFNTRYIDAHLVFKACQDDIPEYSRFRYALEKCLDLTIWEDDNGDKLDQQILRTKIYEEVVQPLEIELSQAYSYIPIDDLDRFAQNLNFASWDQSIQVLSQQIQAEHSQNVSDHRHGGFSKSPGPQAKLAYSRSQLSLHHPSRVLSPSFGSPGWVYHGNTLALSQTKFPMHSQYAAVDPREAKFFDDEALPDATDEACHSYEKWKKDYEAVCGIFIPENLVASPVKIAILDTGLDLTHPDMKARMERIKGQYNWLSDKHPTAVHDRNGHGTFATGLLMDYAPHAEIFIGKIAENKPSCPRTIANAINYAVSVWKVDMISMSFGFPTCVVERYEELEKALQNAKMNNVLLFAAASNSGGRLDLAYPAREDCVIAVYSTDTNGNRSTFSPTAASQGVSLATVGEAVESAWPVHLCDEERNPNSIDYKSGTSYATPILTGIAAFLLLYARINLPVKAESMKKLRRMRDVLVRVAEKGANRGRKLRDEYHFVDLSLYNDCLFGKDKVYINSVLSDLLTN</sequence>
<dbReference type="PRINTS" id="PR00723">
    <property type="entry name" value="SUBTILISIN"/>
</dbReference>
<dbReference type="InterPro" id="IPR036852">
    <property type="entry name" value="Peptidase_S8/S53_dom_sf"/>
</dbReference>
<reference evidence="8" key="2">
    <citation type="submission" date="2023-05" db="EMBL/GenBank/DDBJ databases">
        <authorList>
            <consortium name="Lawrence Berkeley National Laboratory"/>
            <person name="Steindorff A."/>
            <person name="Hensen N."/>
            <person name="Bonometti L."/>
            <person name="Westerberg I."/>
            <person name="Brannstrom I.O."/>
            <person name="Guillou S."/>
            <person name="Cros-Aarteil S."/>
            <person name="Calhoun S."/>
            <person name="Haridas S."/>
            <person name="Kuo A."/>
            <person name="Mondo S."/>
            <person name="Pangilinan J."/>
            <person name="Riley R."/>
            <person name="Labutti K."/>
            <person name="Andreopoulos B."/>
            <person name="Lipzen A."/>
            <person name="Chen C."/>
            <person name="Yanf M."/>
            <person name="Daum C."/>
            <person name="Ng V."/>
            <person name="Clum A."/>
            <person name="Ohm R."/>
            <person name="Martin F."/>
            <person name="Silar P."/>
            <person name="Natvig D."/>
            <person name="Lalanne C."/>
            <person name="Gautier V."/>
            <person name="Ament-Velasquez S.L."/>
            <person name="Kruys A."/>
            <person name="Hutchinson M.I."/>
            <person name="Powell A.J."/>
            <person name="Barry K."/>
            <person name="Miller A.N."/>
            <person name="Grigoriev I.V."/>
            <person name="Debuchy R."/>
            <person name="Gladieux P."/>
            <person name="Thoren M.H."/>
            <person name="Johannesson H."/>
        </authorList>
    </citation>
    <scope>NUCLEOTIDE SEQUENCE</scope>
    <source>
        <strain evidence="8">CBS 990.96</strain>
    </source>
</reference>
<dbReference type="CDD" id="cd00306">
    <property type="entry name" value="Peptidases_S8_S53"/>
    <property type="match status" value="1"/>
</dbReference>
<evidence type="ECO:0000259" key="7">
    <source>
        <dbReference type="Pfam" id="PF24476"/>
    </source>
</evidence>
<evidence type="ECO:0000256" key="4">
    <source>
        <dbReference type="ARBA" id="ARBA00022825"/>
    </source>
</evidence>
<keyword evidence="4 5" id="KW-0720">Serine protease</keyword>
<dbReference type="PROSITE" id="PS00136">
    <property type="entry name" value="SUBTILASE_ASP"/>
    <property type="match status" value="1"/>
</dbReference>
<dbReference type="Gene3D" id="3.40.50.200">
    <property type="entry name" value="Peptidase S8/S53 domain"/>
    <property type="match status" value="1"/>
</dbReference>
<comment type="caution">
    <text evidence="8">The sequence shown here is derived from an EMBL/GenBank/DDBJ whole genome shotgun (WGS) entry which is preliminary data.</text>
</comment>
<dbReference type="Pfam" id="PF24476">
    <property type="entry name" value="DUF7580"/>
    <property type="match status" value="1"/>
</dbReference>
<dbReference type="Proteomes" id="UP001301958">
    <property type="component" value="Unassembled WGS sequence"/>
</dbReference>
<dbReference type="PANTHER" id="PTHR43806">
    <property type="entry name" value="PEPTIDASE S8"/>
    <property type="match status" value="1"/>
</dbReference>
<dbReference type="SUPFAM" id="SSF52743">
    <property type="entry name" value="Subtilisin-like"/>
    <property type="match status" value="1"/>
</dbReference>
<evidence type="ECO:0000256" key="3">
    <source>
        <dbReference type="ARBA" id="ARBA00022801"/>
    </source>
</evidence>
<feature type="active site" description="Charge relay system" evidence="5">
    <location>
        <position position="408"/>
    </location>
</feature>
<proteinExistence type="inferred from homology"/>
<name>A0AAN7BGL3_9PEZI</name>
<dbReference type="GO" id="GO:0006508">
    <property type="term" value="P:proteolysis"/>
    <property type="evidence" value="ECO:0007669"/>
    <property type="project" value="UniProtKB-KW"/>
</dbReference>
<dbReference type="AlphaFoldDB" id="A0AAN7BGL3"/>
<keyword evidence="3 5" id="KW-0378">Hydrolase</keyword>
<feature type="domain" description="DUF7580" evidence="7">
    <location>
        <begin position="1"/>
        <end position="247"/>
    </location>
</feature>
<feature type="domain" description="Peptidase S8/S53" evidence="6">
    <location>
        <begin position="402"/>
        <end position="652"/>
    </location>
</feature>
<evidence type="ECO:0000256" key="1">
    <source>
        <dbReference type="ARBA" id="ARBA00011073"/>
    </source>
</evidence>
<dbReference type="InterPro" id="IPR023827">
    <property type="entry name" value="Peptidase_S8_Asp-AS"/>
</dbReference>
<dbReference type="InterPro" id="IPR000209">
    <property type="entry name" value="Peptidase_S8/S53_dom"/>
</dbReference>
<dbReference type="PROSITE" id="PS51892">
    <property type="entry name" value="SUBTILASE"/>
    <property type="match status" value="1"/>
</dbReference>
<dbReference type="PANTHER" id="PTHR43806:SF11">
    <property type="entry name" value="CEREVISIN-RELATED"/>
    <property type="match status" value="1"/>
</dbReference>
<gene>
    <name evidence="8" type="ORF">QBC38DRAFT_520857</name>
</gene>
<keyword evidence="2 5" id="KW-0645">Protease</keyword>
<feature type="non-terminal residue" evidence="8">
    <location>
        <position position="1"/>
    </location>
</feature>
<dbReference type="EMBL" id="MU865506">
    <property type="protein sequence ID" value="KAK4221905.1"/>
    <property type="molecule type" value="Genomic_DNA"/>
</dbReference>
<evidence type="ECO:0000313" key="8">
    <source>
        <dbReference type="EMBL" id="KAK4221905.1"/>
    </source>
</evidence>
<dbReference type="InterPro" id="IPR050131">
    <property type="entry name" value="Peptidase_S8_subtilisin-like"/>
</dbReference>
<evidence type="ECO:0000256" key="2">
    <source>
        <dbReference type="ARBA" id="ARBA00022670"/>
    </source>
</evidence>
<keyword evidence="9" id="KW-1185">Reference proteome</keyword>
<feature type="active site" description="Charge relay system" evidence="5">
    <location>
        <position position="446"/>
    </location>
</feature>
<dbReference type="InterPro" id="IPR015500">
    <property type="entry name" value="Peptidase_S8_subtilisin-rel"/>
</dbReference>
<evidence type="ECO:0000259" key="6">
    <source>
        <dbReference type="Pfam" id="PF00082"/>
    </source>
</evidence>